<keyword evidence="3" id="KW-0472">Membrane</keyword>
<dbReference type="InterPro" id="IPR037490">
    <property type="entry name" value="WAP"/>
</dbReference>
<feature type="region of interest" description="Disordered" evidence="2">
    <location>
        <begin position="359"/>
        <end position="380"/>
    </location>
</feature>
<gene>
    <name evidence="4" type="ORF">MIMGU_mgv1a024426mg</name>
</gene>
<keyword evidence="3" id="KW-0812">Transmembrane</keyword>
<evidence type="ECO:0000256" key="1">
    <source>
        <dbReference type="SAM" id="Coils"/>
    </source>
</evidence>
<dbReference type="Proteomes" id="UP000030748">
    <property type="component" value="Unassembled WGS sequence"/>
</dbReference>
<proteinExistence type="predicted"/>
<keyword evidence="1" id="KW-0175">Coiled coil</keyword>
<evidence type="ECO:0000256" key="3">
    <source>
        <dbReference type="SAM" id="Phobius"/>
    </source>
</evidence>
<keyword evidence="3" id="KW-1133">Transmembrane helix</keyword>
<dbReference type="EMBL" id="KI630443">
    <property type="protein sequence ID" value="EYU39812.1"/>
    <property type="molecule type" value="Genomic_DNA"/>
</dbReference>
<evidence type="ECO:0000313" key="5">
    <source>
        <dbReference type="Proteomes" id="UP000030748"/>
    </source>
</evidence>
<dbReference type="PANTHER" id="PTHR33883:SF7">
    <property type="entry name" value="OS04G0521600 PROTEIN"/>
    <property type="match status" value="1"/>
</dbReference>
<reference evidence="4 5" key="1">
    <citation type="journal article" date="2013" name="Proc. Natl. Acad. Sci. U.S.A.">
        <title>Fine-scale variation in meiotic recombination in Mimulus inferred from population shotgun sequencing.</title>
        <authorList>
            <person name="Hellsten U."/>
            <person name="Wright K.M."/>
            <person name="Jenkins J."/>
            <person name="Shu S."/>
            <person name="Yuan Y."/>
            <person name="Wessler S.R."/>
            <person name="Schmutz J."/>
            <person name="Willis J.H."/>
            <person name="Rokhsar D.S."/>
        </authorList>
    </citation>
    <scope>NUCLEOTIDE SEQUENCE [LARGE SCALE GENOMIC DNA]</scope>
    <source>
        <strain evidence="5">cv. DUN x IM62</strain>
    </source>
</reference>
<dbReference type="PANTHER" id="PTHR33883">
    <property type="entry name" value="WPP DOMAIN-ASSOCIATED PROTEIN"/>
    <property type="match status" value="1"/>
</dbReference>
<feature type="compositionally biased region" description="Polar residues" evidence="2">
    <location>
        <begin position="364"/>
        <end position="376"/>
    </location>
</feature>
<feature type="non-terminal residue" evidence="4">
    <location>
        <position position="588"/>
    </location>
</feature>
<dbReference type="AlphaFoldDB" id="A0A022RHD8"/>
<protein>
    <recommendedName>
        <fullName evidence="6">WPP domain-containing protein</fullName>
    </recommendedName>
</protein>
<dbReference type="STRING" id="4155.A0A022RHD8"/>
<organism evidence="4 5">
    <name type="scientific">Erythranthe guttata</name>
    <name type="common">Yellow monkey flower</name>
    <name type="synonym">Mimulus guttatus</name>
    <dbReference type="NCBI Taxonomy" id="4155"/>
    <lineage>
        <taxon>Eukaryota</taxon>
        <taxon>Viridiplantae</taxon>
        <taxon>Streptophyta</taxon>
        <taxon>Embryophyta</taxon>
        <taxon>Tracheophyta</taxon>
        <taxon>Spermatophyta</taxon>
        <taxon>Magnoliopsida</taxon>
        <taxon>eudicotyledons</taxon>
        <taxon>Gunneridae</taxon>
        <taxon>Pentapetalae</taxon>
        <taxon>asterids</taxon>
        <taxon>lamiids</taxon>
        <taxon>Lamiales</taxon>
        <taxon>Phrymaceae</taxon>
        <taxon>Erythranthe</taxon>
    </lineage>
</organism>
<feature type="transmembrane region" description="Helical" evidence="3">
    <location>
        <begin position="522"/>
        <end position="541"/>
    </location>
</feature>
<name>A0A022RHD8_ERYGU</name>
<evidence type="ECO:0000313" key="4">
    <source>
        <dbReference type="EMBL" id="EYU39812.1"/>
    </source>
</evidence>
<evidence type="ECO:0008006" key="6">
    <source>
        <dbReference type="Google" id="ProtNLM"/>
    </source>
</evidence>
<accession>A0A022RHD8</accession>
<evidence type="ECO:0000256" key="2">
    <source>
        <dbReference type="SAM" id="MobiDB-lite"/>
    </source>
</evidence>
<dbReference type="eggNOG" id="ENOG502QV52">
    <property type="taxonomic scope" value="Eukaryota"/>
</dbReference>
<keyword evidence="5" id="KW-1185">Reference proteome</keyword>
<sequence>MEIKNWLEGRIQDMKQLIVEKDIELIERLENESQLRQALELKDRELFCLHEKNEENNSIQDLPIKNDESLSTSTTQGEEDIFNLKNSVDQQFLNIKQKLEDEKNILTTERRTRKSRVSSPNLSFDFLDKEIFGSPVFAKDDSNVKPLINQNVLIKRMSSDINILKETLDFAFGRMHSAEVLPLEKQWRWTLERDIESILVKGFISNLRENFDAENITKRDRNLANQTDDRDGLRVEIEKLEEERDALRFQIFSMEEIYELLFRCKIKDITTELCCEGSNSSSSFVHYLESTIKEDIYAGFLREMAEAWRLEKDGFALEALMREDIYQFVIIEAVKQLSRNHFEESKALKQLDFQEHCTPRSRMKSNAENQEGTTPRSRTKLETEKLDSLLKCLEVEEDLMLSASSEIKEHGEYNSLVILDCEEIEERNAIEWLLTDDKSTFRSVNEKLERALQQLYTSKELLVELEESLEESEDLGENYQQCEKTRSFLDTVCQVISMQFQIAIGNVEHVLHKNLDQKCLRYWVFFFFFVVVVGDGFRVLVCCHFRVEVLKSGVDALKKPVVLMKTRKTIYEKAFVSRCHNLKIAETE</sequence>
<feature type="coiled-coil region" evidence="1">
    <location>
        <begin position="223"/>
        <end position="257"/>
    </location>
</feature>